<evidence type="ECO:0000313" key="2">
    <source>
        <dbReference type="EMBL" id="MBW0551219.1"/>
    </source>
</evidence>
<proteinExistence type="predicted"/>
<evidence type="ECO:0000256" key="1">
    <source>
        <dbReference type="SAM" id="MobiDB-lite"/>
    </source>
</evidence>
<accession>A0A9Q3IWD6</accession>
<dbReference type="Proteomes" id="UP000765509">
    <property type="component" value="Unassembled WGS sequence"/>
</dbReference>
<comment type="caution">
    <text evidence="2">The sequence shown here is derived from an EMBL/GenBank/DDBJ whole genome shotgun (WGS) entry which is preliminary data.</text>
</comment>
<evidence type="ECO:0000313" key="3">
    <source>
        <dbReference type="Proteomes" id="UP000765509"/>
    </source>
</evidence>
<keyword evidence="3" id="KW-1185">Reference proteome</keyword>
<gene>
    <name evidence="2" type="ORF">O181_090934</name>
</gene>
<dbReference type="EMBL" id="AVOT02057034">
    <property type="protein sequence ID" value="MBW0551219.1"/>
    <property type="molecule type" value="Genomic_DNA"/>
</dbReference>
<dbReference type="AlphaFoldDB" id="A0A9Q3IWD6"/>
<protein>
    <submittedName>
        <fullName evidence="2">Uncharacterized protein</fullName>
    </submittedName>
</protein>
<name>A0A9Q3IWD6_9BASI</name>
<reference evidence="2" key="1">
    <citation type="submission" date="2021-03" db="EMBL/GenBank/DDBJ databases">
        <title>Draft genome sequence of rust myrtle Austropuccinia psidii MF-1, a brazilian biotype.</title>
        <authorList>
            <person name="Quecine M.C."/>
            <person name="Pachon D.M.R."/>
            <person name="Bonatelli M.L."/>
            <person name="Correr F.H."/>
            <person name="Franceschini L.M."/>
            <person name="Leite T.F."/>
            <person name="Margarido G.R.A."/>
            <person name="Almeida C.A."/>
            <person name="Ferrarezi J.A."/>
            <person name="Labate C.A."/>
        </authorList>
    </citation>
    <scope>NUCLEOTIDE SEQUENCE</scope>
    <source>
        <strain evidence="2">MF-1</strain>
    </source>
</reference>
<feature type="region of interest" description="Disordered" evidence="1">
    <location>
        <begin position="41"/>
        <end position="83"/>
    </location>
</feature>
<sequence>MERAAPSRKEGRGPIKSFSLSEVVGSFPGISRTTFKVLGEYGEEKEENSVKKEASCGTEASPAPVGESQGTGGPTPAQSNQPVSHKYEPSLLAIMQKTTQIMANFQTSSRPPAFKTPSMKAPDCFDGIQPFKVLSFIQSFQLIFHNYQEHFSEDRNKFLYSTSFLIGRAAKCI</sequence>
<organism evidence="2 3">
    <name type="scientific">Austropuccinia psidii MF-1</name>
    <dbReference type="NCBI Taxonomy" id="1389203"/>
    <lineage>
        <taxon>Eukaryota</taxon>
        <taxon>Fungi</taxon>
        <taxon>Dikarya</taxon>
        <taxon>Basidiomycota</taxon>
        <taxon>Pucciniomycotina</taxon>
        <taxon>Pucciniomycetes</taxon>
        <taxon>Pucciniales</taxon>
        <taxon>Sphaerophragmiaceae</taxon>
        <taxon>Austropuccinia</taxon>
    </lineage>
</organism>